<dbReference type="FunFam" id="1.10.10.10:FF:000001">
    <property type="entry name" value="LysR family transcriptional regulator"/>
    <property type="match status" value="1"/>
</dbReference>
<dbReference type="Pfam" id="PF03466">
    <property type="entry name" value="LysR_substrate"/>
    <property type="match status" value="1"/>
</dbReference>
<accession>A0A6I6DE68</accession>
<dbReference type="GO" id="GO:0003700">
    <property type="term" value="F:DNA-binding transcription factor activity"/>
    <property type="evidence" value="ECO:0007669"/>
    <property type="project" value="InterPro"/>
</dbReference>
<keyword evidence="7" id="KW-1185">Reference proteome</keyword>
<dbReference type="OrthoDB" id="9785745at2"/>
<dbReference type="Gene3D" id="1.10.10.10">
    <property type="entry name" value="Winged helix-like DNA-binding domain superfamily/Winged helix DNA-binding domain"/>
    <property type="match status" value="1"/>
</dbReference>
<gene>
    <name evidence="6" type="ORF">SYNTR_0739</name>
</gene>
<dbReference type="EMBL" id="CP046457">
    <property type="protein sequence ID" value="QGT99332.1"/>
    <property type="molecule type" value="Genomic_DNA"/>
</dbReference>
<keyword evidence="2" id="KW-0805">Transcription regulation</keyword>
<dbReference type="SUPFAM" id="SSF46785">
    <property type="entry name" value="Winged helix' DNA-binding domain"/>
    <property type="match status" value="1"/>
</dbReference>
<evidence type="ECO:0000259" key="5">
    <source>
        <dbReference type="PROSITE" id="PS50931"/>
    </source>
</evidence>
<dbReference type="AlphaFoldDB" id="A0A6I6DE68"/>
<evidence type="ECO:0000256" key="3">
    <source>
        <dbReference type="ARBA" id="ARBA00023125"/>
    </source>
</evidence>
<dbReference type="InterPro" id="IPR005119">
    <property type="entry name" value="LysR_subst-bd"/>
</dbReference>
<dbReference type="PANTHER" id="PTHR30126">
    <property type="entry name" value="HTH-TYPE TRANSCRIPTIONAL REGULATOR"/>
    <property type="match status" value="1"/>
</dbReference>
<dbReference type="InterPro" id="IPR000847">
    <property type="entry name" value="LysR_HTH_N"/>
</dbReference>
<name>A0A6I6DE68_9FIRM</name>
<evidence type="ECO:0000256" key="1">
    <source>
        <dbReference type="ARBA" id="ARBA00009437"/>
    </source>
</evidence>
<reference evidence="7" key="1">
    <citation type="journal article" date="2019" name="Microbiology">
        <title>Complete Genome Sequence of an Uncultured Bacterium of the Candidate Phylum Bipolaricaulota.</title>
        <authorList>
            <person name="Kadnikov V.V."/>
            <person name="Mardanov A.V."/>
            <person name="Beletsky A.V."/>
            <person name="Frank Y.A."/>
            <person name="Karnachuk O.V."/>
            <person name="Ravin N.V."/>
        </authorList>
    </citation>
    <scope>NUCLEOTIDE SEQUENCE [LARGE SCALE GENOMIC DNA]</scope>
</reference>
<dbReference type="Pfam" id="PF00126">
    <property type="entry name" value="HTH_1"/>
    <property type="match status" value="1"/>
</dbReference>
<dbReference type="InterPro" id="IPR036388">
    <property type="entry name" value="WH-like_DNA-bd_sf"/>
</dbReference>
<keyword evidence="3" id="KW-0238">DNA-binding</keyword>
<dbReference type="RefSeq" id="WP_156203241.1">
    <property type="nucleotide sequence ID" value="NZ_CP046457.1"/>
</dbReference>
<dbReference type="PANTHER" id="PTHR30126:SF40">
    <property type="entry name" value="HTH-TYPE TRANSCRIPTIONAL REGULATOR GLTR"/>
    <property type="match status" value="1"/>
</dbReference>
<dbReference type="PRINTS" id="PR00039">
    <property type="entry name" value="HTHLYSR"/>
</dbReference>
<dbReference type="PROSITE" id="PS50931">
    <property type="entry name" value="HTH_LYSR"/>
    <property type="match status" value="1"/>
</dbReference>
<evidence type="ECO:0000256" key="4">
    <source>
        <dbReference type="ARBA" id="ARBA00023163"/>
    </source>
</evidence>
<dbReference type="KEGG" id="salq:SYNTR_0739"/>
<sequence length="318" mass="36810">MNIEQFEVFRTIAQTKSFTKAANILNFTQPAISSQIKLLEKKFNVSLFERTNNGVRLTEAGKKFYDYGDRILTLYTQMENDISKLSGQQNRECIKVGASYTAGNYYLPSSIINYKERNPNINIRLEISNIDDIIEKVRNRIIDLGVIEGEIEGADLNKSKIKSIKLVLIAPPTGKWLDINSITVDELRKEPFIAREEESSFRQFISNYLTSKGINIDKFNILTEITSFEAIKYAVMDHKGVAIVPSPVVEKELREGYLKQIKVEDLYLYWDMNIIYRANESLIGYKEDFINYISEPQQPSTLKETENEEIRNQRLRFI</sequence>
<dbReference type="GO" id="GO:0000976">
    <property type="term" value="F:transcription cis-regulatory region binding"/>
    <property type="evidence" value="ECO:0007669"/>
    <property type="project" value="TreeGrafter"/>
</dbReference>
<evidence type="ECO:0000313" key="6">
    <source>
        <dbReference type="EMBL" id="QGT99332.1"/>
    </source>
</evidence>
<dbReference type="Gene3D" id="3.40.190.290">
    <property type="match status" value="1"/>
</dbReference>
<dbReference type="SUPFAM" id="SSF53850">
    <property type="entry name" value="Periplasmic binding protein-like II"/>
    <property type="match status" value="1"/>
</dbReference>
<keyword evidence="4" id="KW-0804">Transcription</keyword>
<dbReference type="Proteomes" id="UP000426444">
    <property type="component" value="Chromosome"/>
</dbReference>
<protein>
    <recommendedName>
        <fullName evidence="5">HTH lysR-type domain-containing protein</fullName>
    </recommendedName>
</protein>
<comment type="similarity">
    <text evidence="1">Belongs to the LysR transcriptional regulatory family.</text>
</comment>
<dbReference type="InterPro" id="IPR036390">
    <property type="entry name" value="WH_DNA-bd_sf"/>
</dbReference>
<organism evidence="6 7">
    <name type="scientific">Candidatus Syntrophocurvum alkaliphilum</name>
    <dbReference type="NCBI Taxonomy" id="2293317"/>
    <lineage>
        <taxon>Bacteria</taxon>
        <taxon>Bacillati</taxon>
        <taxon>Bacillota</taxon>
        <taxon>Clostridia</taxon>
        <taxon>Eubacteriales</taxon>
        <taxon>Syntrophomonadaceae</taxon>
        <taxon>Candidatus Syntrophocurvum</taxon>
    </lineage>
</organism>
<feature type="domain" description="HTH lysR-type" evidence="5">
    <location>
        <begin position="1"/>
        <end position="58"/>
    </location>
</feature>
<proteinExistence type="inferred from homology"/>
<evidence type="ECO:0000256" key="2">
    <source>
        <dbReference type="ARBA" id="ARBA00023015"/>
    </source>
</evidence>
<evidence type="ECO:0000313" key="7">
    <source>
        <dbReference type="Proteomes" id="UP000426444"/>
    </source>
</evidence>